<dbReference type="WBParaSite" id="ALUE_0001720801-mRNA-1">
    <property type="protein sequence ID" value="ALUE_0001720801-mRNA-1"/>
    <property type="gene ID" value="ALUE_0001720801"/>
</dbReference>
<sequence length="101" mass="11400">MQSFDIESLIARDVKKEPTQRVQPIPTNSYERGILQRNFISEPLTTNGNFDASTTESRVNSDFRATLPMIPDHKNMCSSSSAPGEINFALFLNKRVISCNY</sequence>
<organism evidence="1 2">
    <name type="scientific">Ascaris lumbricoides</name>
    <name type="common">Giant roundworm</name>
    <dbReference type="NCBI Taxonomy" id="6252"/>
    <lineage>
        <taxon>Eukaryota</taxon>
        <taxon>Metazoa</taxon>
        <taxon>Ecdysozoa</taxon>
        <taxon>Nematoda</taxon>
        <taxon>Chromadorea</taxon>
        <taxon>Rhabditida</taxon>
        <taxon>Spirurina</taxon>
        <taxon>Ascaridomorpha</taxon>
        <taxon>Ascaridoidea</taxon>
        <taxon>Ascarididae</taxon>
        <taxon>Ascaris</taxon>
    </lineage>
</organism>
<proteinExistence type="predicted"/>
<dbReference type="Proteomes" id="UP000036681">
    <property type="component" value="Unplaced"/>
</dbReference>
<dbReference type="AlphaFoldDB" id="A0A0M3IG22"/>
<name>A0A0M3IG22_ASCLU</name>
<protein>
    <submittedName>
        <fullName evidence="2">Uncharacterized protein</fullName>
    </submittedName>
</protein>
<evidence type="ECO:0000313" key="2">
    <source>
        <dbReference type="WBParaSite" id="ALUE_0001720801-mRNA-1"/>
    </source>
</evidence>
<keyword evidence="1" id="KW-1185">Reference proteome</keyword>
<accession>A0A0M3IG22</accession>
<evidence type="ECO:0000313" key="1">
    <source>
        <dbReference type="Proteomes" id="UP000036681"/>
    </source>
</evidence>
<reference evidence="2" key="1">
    <citation type="submission" date="2017-02" db="UniProtKB">
        <authorList>
            <consortium name="WormBaseParasite"/>
        </authorList>
    </citation>
    <scope>IDENTIFICATION</scope>
</reference>